<proteinExistence type="predicted"/>
<protein>
    <submittedName>
        <fullName evidence="2">Sugar phosphate nucleotidyltransferase</fullName>
    </submittedName>
</protein>
<dbReference type="PROSITE" id="PS00101">
    <property type="entry name" value="HEXAPEP_TRANSFERASES"/>
    <property type="match status" value="1"/>
</dbReference>
<evidence type="ECO:0000313" key="2">
    <source>
        <dbReference type="EMBL" id="MDX8151441.1"/>
    </source>
</evidence>
<dbReference type="Proteomes" id="UP001277761">
    <property type="component" value="Unassembled WGS sequence"/>
</dbReference>
<gene>
    <name evidence="2" type="ORF">SK069_07550</name>
</gene>
<dbReference type="SUPFAM" id="SSF53448">
    <property type="entry name" value="Nucleotide-diphospho-sugar transferases"/>
    <property type="match status" value="1"/>
</dbReference>
<evidence type="ECO:0000259" key="1">
    <source>
        <dbReference type="Pfam" id="PF00483"/>
    </source>
</evidence>
<dbReference type="InterPro" id="IPR029044">
    <property type="entry name" value="Nucleotide-diphossugar_trans"/>
</dbReference>
<keyword evidence="3" id="KW-1185">Reference proteome</keyword>
<feature type="domain" description="Nucleotidyl transferase" evidence="1">
    <location>
        <begin position="4"/>
        <end position="224"/>
    </location>
</feature>
<comment type="caution">
    <text evidence="2">The sequence shown here is derived from an EMBL/GenBank/DDBJ whole genome shotgun (WGS) entry which is preliminary data.</text>
</comment>
<name>A0ABU4VKJ8_9ACTN</name>
<dbReference type="CDD" id="cd04181">
    <property type="entry name" value="NTP_transferase"/>
    <property type="match status" value="1"/>
</dbReference>
<evidence type="ECO:0000313" key="3">
    <source>
        <dbReference type="Proteomes" id="UP001277761"/>
    </source>
</evidence>
<dbReference type="Gene3D" id="3.90.550.10">
    <property type="entry name" value="Spore Coat Polysaccharide Biosynthesis Protein SpsA, Chain A"/>
    <property type="match status" value="1"/>
</dbReference>
<dbReference type="Pfam" id="PF00483">
    <property type="entry name" value="NTP_transferase"/>
    <property type="match status" value="1"/>
</dbReference>
<organism evidence="2 3">
    <name type="scientific">Patulibacter brassicae</name>
    <dbReference type="NCBI Taxonomy" id="1705717"/>
    <lineage>
        <taxon>Bacteria</taxon>
        <taxon>Bacillati</taxon>
        <taxon>Actinomycetota</taxon>
        <taxon>Thermoleophilia</taxon>
        <taxon>Solirubrobacterales</taxon>
        <taxon>Patulibacteraceae</taxon>
        <taxon>Patulibacter</taxon>
    </lineage>
</organism>
<dbReference type="InterPro" id="IPR050486">
    <property type="entry name" value="Mannose-1P_guanyltransferase"/>
</dbReference>
<dbReference type="EMBL" id="JAXAVX010000002">
    <property type="protein sequence ID" value="MDX8151441.1"/>
    <property type="molecule type" value="Genomic_DNA"/>
</dbReference>
<dbReference type="InterPro" id="IPR005835">
    <property type="entry name" value="NTP_transferase_dom"/>
</dbReference>
<accession>A0ABU4VKJ8</accession>
<dbReference type="Gene3D" id="2.160.10.10">
    <property type="entry name" value="Hexapeptide repeat proteins"/>
    <property type="match status" value="1"/>
</dbReference>
<sequence length="340" mass="36693">MPSAMVLAAGLGTRLRPITFELPKPMVPLLDRPALAHTVDLLHRHGVDRIVANLHYFPDTIRGYFGDELEYSLEEELLGTAGGVRKARDFFGDEPFLVISGDALTDLDVTRLLERHRETGGVATLCVTEVTDTSQYGVVLHDKDGRITGFQEKPDPAEALSTLANCGMYLFSPEIFDYFPDADFVDFAHDVFPRLLEHDVPFHIHQLDGEYWNDVGSIDELRNGTFDALTGALRLESVPDAGPEAVVVGEGSSLEAAELVEGPVWVGKDVTVEAGVRLQGPVVVGDGAVVGRGSALKRSIVLPGTTIQPDTILIEAITGQTGIVGAMRPRAETRVGSGRA</sequence>
<dbReference type="PANTHER" id="PTHR22572">
    <property type="entry name" value="SUGAR-1-PHOSPHATE GUANYL TRANSFERASE"/>
    <property type="match status" value="1"/>
</dbReference>
<reference evidence="2 3" key="1">
    <citation type="submission" date="2023-11" db="EMBL/GenBank/DDBJ databases">
        <authorList>
            <person name="Xu M."/>
            <person name="Jiang T."/>
        </authorList>
    </citation>
    <scope>NUCLEOTIDE SEQUENCE [LARGE SCALE GENOMIC DNA]</scope>
    <source>
        <strain evidence="2 3">SD</strain>
    </source>
</reference>
<dbReference type="InterPro" id="IPR018357">
    <property type="entry name" value="Hexapep_transf_CS"/>
</dbReference>